<dbReference type="InterPro" id="IPR001079">
    <property type="entry name" value="Galectin_CRD"/>
</dbReference>
<dbReference type="InterPro" id="IPR013320">
    <property type="entry name" value="ConA-like_dom_sf"/>
</dbReference>
<dbReference type="EMBL" id="UZAJ01009140">
    <property type="protein sequence ID" value="VDO54662.1"/>
    <property type="molecule type" value="Genomic_DNA"/>
</dbReference>
<dbReference type="SUPFAM" id="SSF49899">
    <property type="entry name" value="Concanavalin A-like lectins/glucanases"/>
    <property type="match status" value="1"/>
</dbReference>
<evidence type="ECO:0000256" key="2">
    <source>
        <dbReference type="RuleBase" id="RU102079"/>
    </source>
</evidence>
<protein>
    <recommendedName>
        <fullName evidence="2">Galectin</fullName>
    </recommendedName>
</protein>
<evidence type="ECO:0000259" key="4">
    <source>
        <dbReference type="PROSITE" id="PS51304"/>
    </source>
</evidence>
<dbReference type="Gene3D" id="2.60.120.200">
    <property type="match status" value="1"/>
</dbReference>
<dbReference type="SMART" id="SM00908">
    <property type="entry name" value="Gal-bind_lectin"/>
    <property type="match status" value="1"/>
</dbReference>
<dbReference type="AlphaFoldDB" id="A0A183HL64"/>
<sequence>MSLKERLSYGAKVLVTGTPLMNAERFTINFLTQTEHFFHFRVDFSVGNQKEAVVRNSTKNGEWQKEEREMCSFPFRRGITFDIMFCFEEYITVSLLYFAFGFVEAVEIIIYDPF</sequence>
<keyword evidence="6" id="KW-1185">Reference proteome</keyword>
<dbReference type="PANTHER" id="PTHR11346:SF176">
    <property type="entry name" value="32 KDA BETA-GALACTOSIDE-BINDING LECTIN LEC-3"/>
    <property type="match status" value="1"/>
</dbReference>
<keyword evidence="3" id="KW-0812">Transmembrane</keyword>
<evidence type="ECO:0000256" key="3">
    <source>
        <dbReference type="SAM" id="Phobius"/>
    </source>
</evidence>
<dbReference type="Proteomes" id="UP000267606">
    <property type="component" value="Unassembled WGS sequence"/>
</dbReference>
<organism evidence="7">
    <name type="scientific">Onchocerca flexuosa</name>
    <dbReference type="NCBI Taxonomy" id="387005"/>
    <lineage>
        <taxon>Eukaryota</taxon>
        <taxon>Metazoa</taxon>
        <taxon>Ecdysozoa</taxon>
        <taxon>Nematoda</taxon>
        <taxon>Chromadorea</taxon>
        <taxon>Rhabditida</taxon>
        <taxon>Spirurina</taxon>
        <taxon>Spiruromorpha</taxon>
        <taxon>Filarioidea</taxon>
        <taxon>Onchocercidae</taxon>
        <taxon>Onchocerca</taxon>
    </lineage>
</organism>
<evidence type="ECO:0000256" key="1">
    <source>
        <dbReference type="ARBA" id="ARBA00022734"/>
    </source>
</evidence>
<dbReference type="GO" id="GO:0016936">
    <property type="term" value="F:galactoside binding"/>
    <property type="evidence" value="ECO:0007669"/>
    <property type="project" value="TreeGrafter"/>
</dbReference>
<reference evidence="5 6" key="2">
    <citation type="submission" date="2018-11" db="EMBL/GenBank/DDBJ databases">
        <authorList>
            <consortium name="Pathogen Informatics"/>
        </authorList>
    </citation>
    <scope>NUCLEOTIDE SEQUENCE [LARGE SCALE GENOMIC DNA]</scope>
</reference>
<evidence type="ECO:0000313" key="6">
    <source>
        <dbReference type="Proteomes" id="UP000267606"/>
    </source>
</evidence>
<proteinExistence type="predicted"/>
<reference evidence="7" key="1">
    <citation type="submission" date="2016-06" db="UniProtKB">
        <authorList>
            <consortium name="WormBaseParasite"/>
        </authorList>
    </citation>
    <scope>IDENTIFICATION</scope>
</reference>
<evidence type="ECO:0000313" key="5">
    <source>
        <dbReference type="EMBL" id="VDO54662.1"/>
    </source>
</evidence>
<dbReference type="STRING" id="387005.A0A183HL64"/>
<dbReference type="PROSITE" id="PS51304">
    <property type="entry name" value="GALECTIN"/>
    <property type="match status" value="1"/>
</dbReference>
<dbReference type="Pfam" id="PF00337">
    <property type="entry name" value="Gal-bind_lectin"/>
    <property type="match status" value="1"/>
</dbReference>
<dbReference type="InterPro" id="IPR044156">
    <property type="entry name" value="Galectin-like"/>
</dbReference>
<dbReference type="PANTHER" id="PTHR11346">
    <property type="entry name" value="GALECTIN"/>
    <property type="match status" value="1"/>
</dbReference>
<gene>
    <name evidence="5" type="ORF">OFLC_LOCUS8227</name>
</gene>
<dbReference type="GO" id="GO:0030246">
    <property type="term" value="F:carbohydrate binding"/>
    <property type="evidence" value="ECO:0007669"/>
    <property type="project" value="UniProtKB-UniRule"/>
</dbReference>
<name>A0A183HL64_9BILA</name>
<evidence type="ECO:0000313" key="7">
    <source>
        <dbReference type="WBParaSite" id="OFLC_0000822501-mRNA-1"/>
    </source>
</evidence>
<dbReference type="WBParaSite" id="OFLC_0000822501-mRNA-1">
    <property type="protein sequence ID" value="OFLC_0000822501-mRNA-1"/>
    <property type="gene ID" value="OFLC_0000822501"/>
</dbReference>
<accession>A0A183HL64</accession>
<keyword evidence="1 2" id="KW-0430">Lectin</keyword>
<dbReference type="SMART" id="SM00276">
    <property type="entry name" value="GLECT"/>
    <property type="match status" value="1"/>
</dbReference>
<feature type="transmembrane region" description="Helical" evidence="3">
    <location>
        <begin position="90"/>
        <end position="111"/>
    </location>
</feature>
<keyword evidence="3" id="KW-0472">Membrane</keyword>
<feature type="domain" description="Galectin" evidence="4">
    <location>
        <begin position="1"/>
        <end position="114"/>
    </location>
</feature>
<keyword evidence="3" id="KW-1133">Transmembrane helix</keyword>